<keyword evidence="1" id="KW-0812">Transmembrane</keyword>
<reference evidence="2 3" key="1">
    <citation type="submission" date="2014-11" db="EMBL/GenBank/DDBJ databases">
        <title>Mycobacterium setense Manresensis Genome.</title>
        <authorList>
            <person name="Rech G."/>
            <person name="Sumoy L."/>
        </authorList>
    </citation>
    <scope>NUCLEOTIDE SEQUENCE [LARGE SCALE GENOMIC DNA]</scope>
    <source>
        <strain evidence="2 3">Manresensis</strain>
    </source>
</reference>
<sequence length="185" mass="20251">MRQRTNWWMVALIAVAVLVSGVGLLFVASIVVFALSFGDDDNLGHHDLDAGEAVQAMEMRQVGIPGGFTFEEMTVNRMFTGADFYRGRYSAGASFDAAKQALAQENPGFPPLRSVQCDDEIVNQDFAHDPKFHCDTRTQLAISTRTLDGADVLTDHYLGTPPDCETVLLARNGDLVELFVLSQGH</sequence>
<comment type="caution">
    <text evidence="2">The sequence shown here is derived from an EMBL/GenBank/DDBJ whole genome shotgun (WGS) entry which is preliminary data.</text>
</comment>
<dbReference type="Proteomes" id="UP000031004">
    <property type="component" value="Unassembled WGS sequence"/>
</dbReference>
<name>A0ABR4Z031_9MYCO</name>
<organism evidence="2 3">
    <name type="scientific">Mycolicibacterium setense</name>
    <dbReference type="NCBI Taxonomy" id="431269"/>
    <lineage>
        <taxon>Bacteria</taxon>
        <taxon>Bacillati</taxon>
        <taxon>Actinomycetota</taxon>
        <taxon>Actinomycetes</taxon>
        <taxon>Mycobacteriales</taxon>
        <taxon>Mycobacteriaceae</taxon>
        <taxon>Mycolicibacterium</taxon>
    </lineage>
</organism>
<evidence type="ECO:0000313" key="2">
    <source>
        <dbReference type="EMBL" id="KHO27841.1"/>
    </source>
</evidence>
<evidence type="ECO:0000256" key="1">
    <source>
        <dbReference type="SAM" id="Phobius"/>
    </source>
</evidence>
<feature type="transmembrane region" description="Helical" evidence="1">
    <location>
        <begin position="7"/>
        <end position="35"/>
    </location>
</feature>
<proteinExistence type="predicted"/>
<protein>
    <submittedName>
        <fullName evidence="2">Uncharacterized protein</fullName>
    </submittedName>
</protein>
<accession>A0ABR4Z031</accession>
<dbReference type="EMBL" id="JTLZ01000002">
    <property type="protein sequence ID" value="KHO27841.1"/>
    <property type="molecule type" value="Genomic_DNA"/>
</dbReference>
<dbReference type="RefSeq" id="WP_039314307.1">
    <property type="nucleotide sequence ID" value="NZ_JTLZ01000002.1"/>
</dbReference>
<evidence type="ECO:0000313" key="3">
    <source>
        <dbReference type="Proteomes" id="UP000031004"/>
    </source>
</evidence>
<gene>
    <name evidence="2" type="ORF">QQ44_03180</name>
</gene>
<keyword evidence="3" id="KW-1185">Reference proteome</keyword>
<keyword evidence="1" id="KW-0472">Membrane</keyword>
<keyword evidence="1" id="KW-1133">Transmembrane helix</keyword>